<feature type="transmembrane region" description="Helical" evidence="7">
    <location>
        <begin position="238"/>
        <end position="257"/>
    </location>
</feature>
<evidence type="ECO:0000256" key="7">
    <source>
        <dbReference type="SAM" id="Phobius"/>
    </source>
</evidence>
<feature type="transmembrane region" description="Helical" evidence="7">
    <location>
        <begin position="110"/>
        <end position="130"/>
    </location>
</feature>
<dbReference type="InterPro" id="IPR002524">
    <property type="entry name" value="Cation_efflux"/>
</dbReference>
<comment type="similarity">
    <text evidence="2">Belongs to the cation diffusion facilitator (CDF) transporter (TC 2.A.4) family. SLC30A subfamily.</text>
</comment>
<comment type="caution">
    <text evidence="9">The sequence shown here is derived from an EMBL/GenBank/DDBJ whole genome shotgun (WGS) entry which is preliminary data.</text>
</comment>
<feature type="transmembrane region" description="Helical" evidence="7">
    <location>
        <begin position="37"/>
        <end position="54"/>
    </location>
</feature>
<keyword evidence="6 7" id="KW-0472">Membrane</keyword>
<dbReference type="InterPro" id="IPR027469">
    <property type="entry name" value="Cation_efflux_TMD_sf"/>
</dbReference>
<evidence type="ECO:0000256" key="1">
    <source>
        <dbReference type="ARBA" id="ARBA00004141"/>
    </source>
</evidence>
<dbReference type="PANTHER" id="PTHR45820:SF4">
    <property type="entry name" value="ZINC TRANSPORTER 63C, ISOFORM F"/>
    <property type="match status" value="1"/>
</dbReference>
<dbReference type="Pfam" id="PF01545">
    <property type="entry name" value="Cation_efflux"/>
    <property type="match status" value="1"/>
</dbReference>
<keyword evidence="10" id="KW-1185">Reference proteome</keyword>
<evidence type="ECO:0000256" key="5">
    <source>
        <dbReference type="ARBA" id="ARBA00022989"/>
    </source>
</evidence>
<dbReference type="PROSITE" id="PS51257">
    <property type="entry name" value="PROKAR_LIPOPROTEIN"/>
    <property type="match status" value="1"/>
</dbReference>
<sequence>MSRTGCLQVLFIFTLIFFSGQVLLGCASGSLALVAESFHSLSVSICLYVTLYSSKLAEQNEHSSQYTYGWQRAEILGTLLNGIILTALSFAVVLNVIQRCFHSKEMEIPQLVFATGALSLLVNIVTMLLFRESTYLYLRRILRDKSHSSIAPTAFSSPNQPSCQFDETAPLLLPQFDRSKQSTSFTTGNSMDQTSYGKRDLMWYSYHLLSSTFGSVVLLITSGITWSTLSQWRFLADLIGGLVIALVHLVASIPLVIKAARMLMQGLPNAIPFDLIRDSINEIPGILAVQEFHLWQPGDATTAASIRVKVVNATSYSPIERKIQEILQSYGIHSFTVEPEFMNSYRDVLARTTKEKIQVPRPASVDDLTTLSGRNKYLSFAANTRYNPSPEHIPVPSTQPKLGHDSIIHYYQRQQQYLQEQHHLYPHHHPQYTKLTVVGSPQPHRTNSSFF</sequence>
<proteinExistence type="inferred from homology"/>
<comment type="subcellular location">
    <subcellularLocation>
        <location evidence="1">Membrane</location>
        <topology evidence="1">Multi-pass membrane protein</topology>
    </subcellularLocation>
</comment>
<keyword evidence="4" id="KW-0862">Zinc</keyword>
<name>A0ABR2WKD4_9FUNG</name>
<evidence type="ECO:0000256" key="2">
    <source>
        <dbReference type="ARBA" id="ARBA00008873"/>
    </source>
</evidence>
<evidence type="ECO:0000259" key="8">
    <source>
        <dbReference type="Pfam" id="PF01545"/>
    </source>
</evidence>
<dbReference type="Proteomes" id="UP001479436">
    <property type="component" value="Unassembled WGS sequence"/>
</dbReference>
<feature type="transmembrane region" description="Helical" evidence="7">
    <location>
        <begin position="201"/>
        <end position="226"/>
    </location>
</feature>
<dbReference type="NCBIfam" id="TIGR01297">
    <property type="entry name" value="CDF"/>
    <property type="match status" value="1"/>
</dbReference>
<feature type="domain" description="Cation efflux protein transmembrane" evidence="8">
    <location>
        <begin position="8"/>
        <end position="264"/>
    </location>
</feature>
<organism evidence="9 10">
    <name type="scientific">Basidiobolus ranarum</name>
    <dbReference type="NCBI Taxonomy" id="34480"/>
    <lineage>
        <taxon>Eukaryota</taxon>
        <taxon>Fungi</taxon>
        <taxon>Fungi incertae sedis</taxon>
        <taxon>Zoopagomycota</taxon>
        <taxon>Entomophthoromycotina</taxon>
        <taxon>Basidiobolomycetes</taxon>
        <taxon>Basidiobolales</taxon>
        <taxon>Basidiobolaceae</taxon>
        <taxon>Basidiobolus</taxon>
    </lineage>
</organism>
<dbReference type="SUPFAM" id="SSF161111">
    <property type="entry name" value="Cation efflux protein transmembrane domain-like"/>
    <property type="match status" value="1"/>
</dbReference>
<keyword evidence="5 7" id="KW-1133">Transmembrane helix</keyword>
<evidence type="ECO:0000313" key="10">
    <source>
        <dbReference type="Proteomes" id="UP001479436"/>
    </source>
</evidence>
<dbReference type="EMBL" id="JASJQH010001157">
    <property type="protein sequence ID" value="KAK9761936.1"/>
    <property type="molecule type" value="Genomic_DNA"/>
</dbReference>
<feature type="transmembrane region" description="Helical" evidence="7">
    <location>
        <begin position="75"/>
        <end position="98"/>
    </location>
</feature>
<gene>
    <name evidence="9" type="primary">ZRC1_6</name>
    <name evidence="9" type="ORF">K7432_012780</name>
</gene>
<evidence type="ECO:0000256" key="4">
    <source>
        <dbReference type="ARBA" id="ARBA00022833"/>
    </source>
</evidence>
<keyword evidence="3 7" id="KW-0812">Transmembrane</keyword>
<dbReference type="InterPro" id="IPR058533">
    <property type="entry name" value="Cation_efflux_TM"/>
</dbReference>
<evidence type="ECO:0000256" key="6">
    <source>
        <dbReference type="ARBA" id="ARBA00023136"/>
    </source>
</evidence>
<dbReference type="Gene3D" id="1.20.1510.10">
    <property type="entry name" value="Cation efflux protein transmembrane domain"/>
    <property type="match status" value="1"/>
</dbReference>
<dbReference type="PANTHER" id="PTHR45820">
    <property type="entry name" value="FI23527P1"/>
    <property type="match status" value="1"/>
</dbReference>
<reference evidence="9 10" key="1">
    <citation type="submission" date="2023-04" db="EMBL/GenBank/DDBJ databases">
        <title>Genome of Basidiobolus ranarum AG-B5.</title>
        <authorList>
            <person name="Stajich J.E."/>
            <person name="Carter-House D."/>
            <person name="Gryganskyi A."/>
        </authorList>
    </citation>
    <scope>NUCLEOTIDE SEQUENCE [LARGE SCALE GENOMIC DNA]</scope>
    <source>
        <strain evidence="9 10">AG-B5</strain>
    </source>
</reference>
<protein>
    <submittedName>
        <fullName evidence="9">Zinc resistance conferring protein</fullName>
    </submittedName>
</protein>
<evidence type="ECO:0000313" key="9">
    <source>
        <dbReference type="EMBL" id="KAK9761936.1"/>
    </source>
</evidence>
<accession>A0ABR2WKD4</accession>
<evidence type="ECO:0000256" key="3">
    <source>
        <dbReference type="ARBA" id="ARBA00022692"/>
    </source>
</evidence>